<accession>A0ABR0WY23</accession>
<evidence type="ECO:0000313" key="2">
    <source>
        <dbReference type="Proteomes" id="UP001318860"/>
    </source>
</evidence>
<name>A0ABR0WY23_REHGL</name>
<evidence type="ECO:0000313" key="1">
    <source>
        <dbReference type="EMBL" id="KAK6151159.1"/>
    </source>
</evidence>
<dbReference type="CDD" id="cd09272">
    <property type="entry name" value="RNase_HI_RT_Ty1"/>
    <property type="match status" value="1"/>
</dbReference>
<comment type="caution">
    <text evidence="1">The sequence shown here is derived from an EMBL/GenBank/DDBJ whole genome shotgun (WGS) entry which is preliminary data.</text>
</comment>
<dbReference type="SUPFAM" id="SSF56672">
    <property type="entry name" value="DNA/RNA polymerases"/>
    <property type="match status" value="1"/>
</dbReference>
<gene>
    <name evidence="1" type="ORF">DH2020_016091</name>
</gene>
<keyword evidence="2" id="KW-1185">Reference proteome</keyword>
<dbReference type="InterPro" id="IPR043502">
    <property type="entry name" value="DNA/RNA_pol_sf"/>
</dbReference>
<dbReference type="Proteomes" id="UP001318860">
    <property type="component" value="Unassembled WGS sequence"/>
</dbReference>
<dbReference type="EMBL" id="JABTTQ020000008">
    <property type="protein sequence ID" value="KAK6151159.1"/>
    <property type="molecule type" value="Genomic_DNA"/>
</dbReference>
<protein>
    <submittedName>
        <fullName evidence="1">Uncharacterized protein</fullName>
    </submittedName>
</protein>
<dbReference type="PANTHER" id="PTHR11439">
    <property type="entry name" value="GAG-POL-RELATED RETROTRANSPOSON"/>
    <property type="match status" value="1"/>
</dbReference>
<organism evidence="1 2">
    <name type="scientific">Rehmannia glutinosa</name>
    <name type="common">Chinese foxglove</name>
    <dbReference type="NCBI Taxonomy" id="99300"/>
    <lineage>
        <taxon>Eukaryota</taxon>
        <taxon>Viridiplantae</taxon>
        <taxon>Streptophyta</taxon>
        <taxon>Embryophyta</taxon>
        <taxon>Tracheophyta</taxon>
        <taxon>Spermatophyta</taxon>
        <taxon>Magnoliopsida</taxon>
        <taxon>eudicotyledons</taxon>
        <taxon>Gunneridae</taxon>
        <taxon>Pentapetalae</taxon>
        <taxon>asterids</taxon>
        <taxon>lamiids</taxon>
        <taxon>Lamiales</taxon>
        <taxon>Orobanchaceae</taxon>
        <taxon>Rehmannieae</taxon>
        <taxon>Rehmannia</taxon>
    </lineage>
</organism>
<reference evidence="1 2" key="1">
    <citation type="journal article" date="2021" name="Comput. Struct. Biotechnol. J.">
        <title>De novo genome assembly of the potent medicinal plant Rehmannia glutinosa using nanopore technology.</title>
        <authorList>
            <person name="Ma L."/>
            <person name="Dong C."/>
            <person name="Song C."/>
            <person name="Wang X."/>
            <person name="Zheng X."/>
            <person name="Niu Y."/>
            <person name="Chen S."/>
            <person name="Feng W."/>
        </authorList>
    </citation>
    <scope>NUCLEOTIDE SEQUENCE [LARGE SCALE GENOMIC DNA]</scope>
    <source>
        <strain evidence="1">DH-2019</strain>
    </source>
</reference>
<proteinExistence type="predicted"/>
<dbReference type="PANTHER" id="PTHR11439:SF461">
    <property type="entry name" value="OS10G0432200 PROTEIN"/>
    <property type="match status" value="1"/>
</dbReference>
<sequence>MIITGDDFGRTVVGSLVYLTVTRPDIAHVVHVVSQFVISPSTVHWAVVLLILRYLRGTQFQSLLLPSSSSLEIHAYSDADWANDPTDRKSITVFCVFLGDSLISWKSKKQDVVSRSFTECEYRAMATTACEIVWLRWLLADMGVFLDRPTPLHCENKSAIQIIRNTVFHERTKHIEIDCHIIRHYYQTGIITLPFVSSSVQIVDMFTKSHSSSRFRFLLDQLSILLAVAS</sequence>